<evidence type="ECO:0000313" key="3">
    <source>
        <dbReference type="Proteomes" id="UP000596083"/>
    </source>
</evidence>
<dbReference type="AlphaFoldDB" id="A0A7T7HNH1"/>
<proteinExistence type="predicted"/>
<sequence length="321" mass="36258">MNKKNVLVFGGSGFIGSHLIRALSEQADSNIYSVDIRQPKVRTEGVTYITGDVRDLSGFEFDQDADVIYNFAAVHTTPGHETHEYYETNIRGATEVTAFARRKNCRTIVFTSSISVYGPSEEAKTEESAPAPESAYGWSKWLSEGIHRAWLEENEQHRLVIVRPAVIFGHREGGNFTRLAKLLKKGFFVYPGRKDTIKACYYVEDLLSSVNYALSLNERYVLFNGCYPDRYTLEQIVETFKTVEFHDARTFLLPRFVVSMVAMGLKPFSTMGLGVHPDRVTKLVRSTDIIPGWLEAQGQAKPDMLASALQRWKSDSRGSFE</sequence>
<dbReference type="EMBL" id="CP066786">
    <property type="protein sequence ID" value="QQM32468.1"/>
    <property type="molecule type" value="Genomic_DNA"/>
</dbReference>
<dbReference type="InterPro" id="IPR050177">
    <property type="entry name" value="Lipid_A_modif_metabolic_enz"/>
</dbReference>
<protein>
    <submittedName>
        <fullName evidence="2">NAD(P)-dependent oxidoreductase</fullName>
    </submittedName>
</protein>
<accession>A0A7T7HNH1</accession>
<gene>
    <name evidence="2" type="ORF">JET14_10150</name>
</gene>
<dbReference type="Proteomes" id="UP000596083">
    <property type="component" value="Chromosome"/>
</dbReference>
<evidence type="ECO:0000313" key="2">
    <source>
        <dbReference type="EMBL" id="QQM32468.1"/>
    </source>
</evidence>
<reference evidence="2 3" key="1">
    <citation type="submission" date="2020-12" db="EMBL/GenBank/DDBJ databases">
        <authorList>
            <person name="Zheng R.K."/>
            <person name="Sun C.M."/>
        </authorList>
    </citation>
    <scope>NUCLEOTIDE SEQUENCE [LARGE SCALE GENOMIC DNA]</scope>
    <source>
        <strain evidence="2 3">ZRK001</strain>
    </source>
</reference>
<dbReference type="InterPro" id="IPR001509">
    <property type="entry name" value="Epimerase_deHydtase"/>
</dbReference>
<dbReference type="KEGG" id="mlut:JET14_10150"/>
<organism evidence="2 3">
    <name type="scientific">Martelella lutilitoris</name>
    <dbReference type="NCBI Taxonomy" id="2583532"/>
    <lineage>
        <taxon>Bacteria</taxon>
        <taxon>Pseudomonadati</taxon>
        <taxon>Pseudomonadota</taxon>
        <taxon>Alphaproteobacteria</taxon>
        <taxon>Hyphomicrobiales</taxon>
        <taxon>Aurantimonadaceae</taxon>
        <taxon>Martelella</taxon>
    </lineage>
</organism>
<dbReference type="Gene3D" id="3.40.50.720">
    <property type="entry name" value="NAD(P)-binding Rossmann-like Domain"/>
    <property type="match status" value="1"/>
</dbReference>
<dbReference type="Pfam" id="PF01370">
    <property type="entry name" value="Epimerase"/>
    <property type="match status" value="1"/>
</dbReference>
<evidence type="ECO:0000259" key="1">
    <source>
        <dbReference type="Pfam" id="PF01370"/>
    </source>
</evidence>
<dbReference type="RefSeq" id="WP_200337909.1">
    <property type="nucleotide sequence ID" value="NZ_CP066786.1"/>
</dbReference>
<dbReference type="SUPFAM" id="SSF51735">
    <property type="entry name" value="NAD(P)-binding Rossmann-fold domains"/>
    <property type="match status" value="1"/>
</dbReference>
<feature type="domain" description="NAD-dependent epimerase/dehydratase" evidence="1">
    <location>
        <begin position="6"/>
        <end position="211"/>
    </location>
</feature>
<dbReference type="PANTHER" id="PTHR43245">
    <property type="entry name" value="BIFUNCTIONAL POLYMYXIN RESISTANCE PROTEIN ARNA"/>
    <property type="match status" value="1"/>
</dbReference>
<dbReference type="InterPro" id="IPR036291">
    <property type="entry name" value="NAD(P)-bd_dom_sf"/>
</dbReference>
<name>A0A7T7HNH1_9HYPH</name>